<dbReference type="Proteomes" id="UP000268014">
    <property type="component" value="Unassembled WGS sequence"/>
</dbReference>
<reference evidence="2 3" key="2">
    <citation type="submission" date="2018-11" db="EMBL/GenBank/DDBJ databases">
        <authorList>
            <consortium name="Pathogen Informatics"/>
        </authorList>
    </citation>
    <scope>NUCLEOTIDE SEQUENCE [LARGE SCALE GENOMIC DNA]</scope>
    <source>
        <strain evidence="2 3">MHpl1</strain>
    </source>
</reference>
<protein>
    <submittedName>
        <fullName evidence="4">G_PROTEIN_RECEP_F1_2 domain-containing protein</fullName>
    </submittedName>
</protein>
<evidence type="ECO:0000256" key="1">
    <source>
        <dbReference type="SAM" id="Phobius"/>
    </source>
</evidence>
<evidence type="ECO:0000313" key="4">
    <source>
        <dbReference type="WBParaSite" id="HPLM_0001956201-mRNA-1"/>
    </source>
</evidence>
<gene>
    <name evidence="2" type="ORF">HPLM_LOCUS19554</name>
</gene>
<accession>A0A0N4X5C0</accession>
<reference evidence="4" key="1">
    <citation type="submission" date="2017-02" db="UniProtKB">
        <authorList>
            <consortium name="WormBaseParasite"/>
        </authorList>
    </citation>
    <scope>IDENTIFICATION</scope>
</reference>
<evidence type="ECO:0000313" key="3">
    <source>
        <dbReference type="Proteomes" id="UP000268014"/>
    </source>
</evidence>
<organism evidence="4">
    <name type="scientific">Haemonchus placei</name>
    <name type="common">Barber's pole worm</name>
    <dbReference type="NCBI Taxonomy" id="6290"/>
    <lineage>
        <taxon>Eukaryota</taxon>
        <taxon>Metazoa</taxon>
        <taxon>Ecdysozoa</taxon>
        <taxon>Nematoda</taxon>
        <taxon>Chromadorea</taxon>
        <taxon>Rhabditida</taxon>
        <taxon>Rhabditina</taxon>
        <taxon>Rhabditomorpha</taxon>
        <taxon>Strongyloidea</taxon>
        <taxon>Trichostrongylidae</taxon>
        <taxon>Haemonchus</taxon>
    </lineage>
</organism>
<feature type="transmembrane region" description="Helical" evidence="1">
    <location>
        <begin position="59"/>
        <end position="84"/>
    </location>
</feature>
<dbReference type="EMBL" id="UZAF01021406">
    <property type="protein sequence ID" value="VDO77936.1"/>
    <property type="molecule type" value="Genomic_DNA"/>
</dbReference>
<name>A0A0N4X5C0_HAEPC</name>
<dbReference type="WBParaSite" id="HPLM_0001956201-mRNA-1">
    <property type="protein sequence ID" value="HPLM_0001956201-mRNA-1"/>
    <property type="gene ID" value="HPLM_0001956201"/>
</dbReference>
<proteinExistence type="predicted"/>
<dbReference type="AlphaFoldDB" id="A0A0N4X5C0"/>
<sequence>MAMVGQRPTAVALAASEYAVTTTLLAVGVESCNCQPPLPTPPPPPPPPSYRLSLAHCQLAARLAVFCSNPFAFVCAIVIDWSIIDPY</sequence>
<keyword evidence="3" id="KW-1185">Reference proteome</keyword>
<keyword evidence="1" id="KW-0472">Membrane</keyword>
<keyword evidence="1" id="KW-0812">Transmembrane</keyword>
<evidence type="ECO:0000313" key="2">
    <source>
        <dbReference type="EMBL" id="VDO77936.1"/>
    </source>
</evidence>
<keyword evidence="1" id="KW-1133">Transmembrane helix</keyword>